<feature type="domain" description="RAI1-like" evidence="3">
    <location>
        <begin position="3"/>
        <end position="93"/>
    </location>
</feature>
<organism evidence="4">
    <name type="scientific">Tetraselmis chuii</name>
    <dbReference type="NCBI Taxonomy" id="63592"/>
    <lineage>
        <taxon>Eukaryota</taxon>
        <taxon>Viridiplantae</taxon>
        <taxon>Chlorophyta</taxon>
        <taxon>core chlorophytes</taxon>
        <taxon>Chlorodendrophyceae</taxon>
        <taxon>Chlorodendrales</taxon>
        <taxon>Chlorodendraceae</taxon>
        <taxon>Tetraselmis</taxon>
    </lineage>
</organism>
<comment type="function">
    <text evidence="2">Decapping enzyme for NAD-capped RNAs: specifically hydrolyzes the nicotinamide adenine dinucleotide (NAD) cap from a subset of RNAs by removing the entire NAD moiety from the 5'-end of an NAD-capped RNA.</text>
</comment>
<dbReference type="InterPro" id="IPR039039">
    <property type="entry name" value="RAI1-like_fam"/>
</dbReference>
<dbReference type="AlphaFoldDB" id="A0A7S1WYA4"/>
<evidence type="ECO:0000256" key="2">
    <source>
        <dbReference type="RuleBase" id="RU367113"/>
    </source>
</evidence>
<evidence type="ECO:0000256" key="1">
    <source>
        <dbReference type="ARBA" id="ARBA00006562"/>
    </source>
</evidence>
<dbReference type="EMBL" id="HBGG01000141">
    <property type="protein sequence ID" value="CAD9197850.1"/>
    <property type="molecule type" value="Transcribed_RNA"/>
</dbReference>
<sequence>MARFKYPTWWVQSWLAGVSKIGMGERNTAGELTNVELISTRQLPNMSAQMGSRWNPWEYISFLDDVLAWMRAQTAASPGQHITFEYTPECRAITSSVIANGTLPRRVCDILRTGRR</sequence>
<keyword evidence="2" id="KW-0378">Hydrolase</keyword>
<dbReference type="GO" id="GO:0110155">
    <property type="term" value="P:NAD-cap decapping"/>
    <property type="evidence" value="ECO:0007669"/>
    <property type="project" value="TreeGrafter"/>
</dbReference>
<evidence type="ECO:0000313" key="4">
    <source>
        <dbReference type="EMBL" id="CAD9197850.1"/>
    </source>
</evidence>
<keyword evidence="2" id="KW-0539">Nucleus</keyword>
<accession>A0A7S1WYA4</accession>
<reference evidence="4" key="1">
    <citation type="submission" date="2021-01" db="EMBL/GenBank/DDBJ databases">
        <authorList>
            <person name="Corre E."/>
            <person name="Pelletier E."/>
            <person name="Niang G."/>
            <person name="Scheremetjew M."/>
            <person name="Finn R."/>
            <person name="Kale V."/>
            <person name="Holt S."/>
            <person name="Cochrane G."/>
            <person name="Meng A."/>
            <person name="Brown T."/>
            <person name="Cohen L."/>
        </authorList>
    </citation>
    <scope>NUCLEOTIDE SEQUENCE</scope>
    <source>
        <strain evidence="4">PLY429</strain>
    </source>
</reference>
<evidence type="ECO:0000259" key="3">
    <source>
        <dbReference type="Pfam" id="PF08652"/>
    </source>
</evidence>
<keyword evidence="2" id="KW-0479">Metal-binding</keyword>
<dbReference type="GO" id="GO:0005829">
    <property type="term" value="C:cytosol"/>
    <property type="evidence" value="ECO:0007669"/>
    <property type="project" value="TreeGrafter"/>
</dbReference>
<dbReference type="GO" id="GO:0005634">
    <property type="term" value="C:nucleus"/>
    <property type="evidence" value="ECO:0007669"/>
    <property type="project" value="UniProtKB-SubCell"/>
</dbReference>
<dbReference type="GO" id="GO:0034353">
    <property type="term" value="F:mRNA 5'-diphosphatase activity"/>
    <property type="evidence" value="ECO:0007669"/>
    <property type="project" value="TreeGrafter"/>
</dbReference>
<dbReference type="Pfam" id="PF08652">
    <property type="entry name" value="RAI1"/>
    <property type="match status" value="1"/>
</dbReference>
<dbReference type="GO" id="GO:0000166">
    <property type="term" value="F:nucleotide binding"/>
    <property type="evidence" value="ECO:0007669"/>
    <property type="project" value="UniProtKB-KW"/>
</dbReference>
<dbReference type="GO" id="GO:0046872">
    <property type="term" value="F:metal ion binding"/>
    <property type="evidence" value="ECO:0007669"/>
    <property type="project" value="UniProtKB-KW"/>
</dbReference>
<dbReference type="PANTHER" id="PTHR12395:SF9">
    <property type="entry name" value="DECAPPING AND EXORIBONUCLEASE PROTEIN"/>
    <property type="match status" value="1"/>
</dbReference>
<keyword evidence="2" id="KW-0547">Nucleotide-binding</keyword>
<dbReference type="PANTHER" id="PTHR12395">
    <property type="entry name" value="DOM-3 RELATED"/>
    <property type="match status" value="1"/>
</dbReference>
<dbReference type="GO" id="GO:0003723">
    <property type="term" value="F:RNA binding"/>
    <property type="evidence" value="ECO:0007669"/>
    <property type="project" value="UniProtKB-KW"/>
</dbReference>
<dbReference type="GO" id="GO:0000956">
    <property type="term" value="P:nuclear-transcribed mRNA catabolic process"/>
    <property type="evidence" value="ECO:0007669"/>
    <property type="project" value="TreeGrafter"/>
</dbReference>
<comment type="subcellular location">
    <subcellularLocation>
        <location evidence="2">Nucleus</location>
    </subcellularLocation>
</comment>
<comment type="cofactor">
    <cofactor evidence="2">
        <name>a divalent metal cation</name>
        <dbReference type="ChEBI" id="CHEBI:60240"/>
    </cofactor>
</comment>
<keyword evidence="2" id="KW-0540">Nuclease</keyword>
<gene>
    <name evidence="4" type="ORF">TCHU04912_LOCUS83</name>
</gene>
<protein>
    <recommendedName>
        <fullName evidence="2">Decapping nuclease</fullName>
        <ecNumber evidence="2">3.6.1.-</ecNumber>
    </recommendedName>
</protein>
<dbReference type="InterPro" id="IPR013961">
    <property type="entry name" value="RAI1"/>
</dbReference>
<dbReference type="EC" id="3.6.1.-" evidence="2"/>
<proteinExistence type="inferred from homology"/>
<dbReference type="GO" id="GO:0004518">
    <property type="term" value="F:nuclease activity"/>
    <property type="evidence" value="ECO:0007669"/>
    <property type="project" value="UniProtKB-KW"/>
</dbReference>
<name>A0A7S1WYA4_9CHLO</name>
<comment type="similarity">
    <text evidence="1 2">Belongs to the DXO/Dom3Z family.</text>
</comment>
<keyword evidence="2" id="KW-0694">RNA-binding</keyword>